<comment type="pathway">
    <text evidence="12">Phospholipid metabolism.</text>
</comment>
<dbReference type="Pfam" id="PF02611">
    <property type="entry name" value="CDH"/>
    <property type="match status" value="1"/>
</dbReference>
<comment type="pathway">
    <text evidence="2">Lipid metabolism.</text>
</comment>
<keyword evidence="9" id="KW-0472">Membrane</keyword>
<comment type="subcellular location">
    <subcellularLocation>
        <location evidence="1">Cell membrane</location>
        <topology evidence="1">Single-pass membrane protein</topology>
    </subcellularLocation>
</comment>
<evidence type="ECO:0000256" key="4">
    <source>
        <dbReference type="ARBA" id="ARBA00022516"/>
    </source>
</evidence>
<keyword evidence="8" id="KW-0443">Lipid metabolism</keyword>
<protein>
    <recommendedName>
        <fullName evidence="15">CDP-diacylglycerol diphosphatase</fullName>
    </recommendedName>
</protein>
<reference evidence="13 14" key="1">
    <citation type="submission" date="2023-05" db="EMBL/GenBank/DDBJ databases">
        <title>A 100% complete, gapless, phased diploid assembly of the Scenedesmus obliquus UTEX 3031 genome.</title>
        <authorList>
            <person name="Biondi T.C."/>
            <person name="Hanschen E.R."/>
            <person name="Kwon T."/>
            <person name="Eng W."/>
            <person name="Kruse C.P.S."/>
            <person name="Koehler S.I."/>
            <person name="Kunde Y."/>
            <person name="Gleasner C.D."/>
            <person name="You Mak K.T."/>
            <person name="Polle J."/>
            <person name="Hovde B.T."/>
            <person name="Starkenburg S.R."/>
        </authorList>
    </citation>
    <scope>NUCLEOTIDE SEQUENCE [LARGE SCALE GENOMIC DNA]</scope>
    <source>
        <strain evidence="13 14">DOE0152z</strain>
    </source>
</reference>
<sequence>MPFRIQLPPPCRSVYAVVARPQAPAESAARLLAQPHPWLDWQPRRQLASPAQLPYLNGSVESLTPGVTVVSVDEEAGIIDIDIPNDTQNVLLRYTPAGSGGLGAQVVVAGTSMAAYPTGNYVIVKSRSPDPKQTGTAADPETGSNLCLMPKHYILMPTAACTGVDDNSAQCTGAASKAVWDGAVRHGYGNGAGDLGFGSSDWAVMINAPDERGQHLMHIHVAPLVPATSSKILIAAKQATNMQTVLTKDPTVITAGGHTVAAYFFKEASTPPKVAVDVYGTAAAIHIKYARLRSLNANDVAYGVALITKPGGFVVAATYGFADVNVMDTTIANSPVARFCRAACAPFK</sequence>
<keyword evidence="11" id="KW-1208">Phospholipid metabolism</keyword>
<dbReference type="InterPro" id="IPR003763">
    <property type="entry name" value="CDP-diacylglyc_Pase"/>
</dbReference>
<keyword evidence="6" id="KW-0378">Hydrolase</keyword>
<dbReference type="InterPro" id="IPR036265">
    <property type="entry name" value="HIT-like_sf"/>
</dbReference>
<gene>
    <name evidence="13" type="ORF">OEZ85_010020</name>
</gene>
<name>A0ABY8UAT8_TETOB</name>
<dbReference type="Gene3D" id="3.30.428.30">
    <property type="entry name" value="HIT family - CDH-like"/>
    <property type="match status" value="1"/>
</dbReference>
<evidence type="ECO:0000256" key="3">
    <source>
        <dbReference type="ARBA" id="ARBA00022475"/>
    </source>
</evidence>
<proteinExistence type="predicted"/>
<keyword evidence="5" id="KW-0812">Transmembrane</keyword>
<dbReference type="SUPFAM" id="SSF54197">
    <property type="entry name" value="HIT-like"/>
    <property type="match status" value="1"/>
</dbReference>
<organism evidence="13 14">
    <name type="scientific">Tetradesmus obliquus</name>
    <name type="common">Green alga</name>
    <name type="synonym">Acutodesmus obliquus</name>
    <dbReference type="NCBI Taxonomy" id="3088"/>
    <lineage>
        <taxon>Eukaryota</taxon>
        <taxon>Viridiplantae</taxon>
        <taxon>Chlorophyta</taxon>
        <taxon>core chlorophytes</taxon>
        <taxon>Chlorophyceae</taxon>
        <taxon>CS clade</taxon>
        <taxon>Sphaeropleales</taxon>
        <taxon>Scenedesmaceae</taxon>
        <taxon>Tetradesmus</taxon>
    </lineage>
</organism>
<evidence type="ECO:0000256" key="9">
    <source>
        <dbReference type="ARBA" id="ARBA00023136"/>
    </source>
</evidence>
<evidence type="ECO:0000256" key="5">
    <source>
        <dbReference type="ARBA" id="ARBA00022692"/>
    </source>
</evidence>
<keyword evidence="3" id="KW-1003">Cell membrane</keyword>
<evidence type="ECO:0000256" key="2">
    <source>
        <dbReference type="ARBA" id="ARBA00005189"/>
    </source>
</evidence>
<accession>A0ABY8UAT8</accession>
<evidence type="ECO:0000256" key="11">
    <source>
        <dbReference type="ARBA" id="ARBA00023264"/>
    </source>
</evidence>
<evidence type="ECO:0000256" key="10">
    <source>
        <dbReference type="ARBA" id="ARBA00023209"/>
    </source>
</evidence>
<dbReference type="Proteomes" id="UP001244341">
    <property type="component" value="Chromosome 9b"/>
</dbReference>
<evidence type="ECO:0000256" key="6">
    <source>
        <dbReference type="ARBA" id="ARBA00022801"/>
    </source>
</evidence>
<evidence type="ECO:0008006" key="15">
    <source>
        <dbReference type="Google" id="ProtNLM"/>
    </source>
</evidence>
<keyword evidence="4" id="KW-0444">Lipid biosynthesis</keyword>
<keyword evidence="7" id="KW-1133">Transmembrane helix</keyword>
<evidence type="ECO:0000256" key="8">
    <source>
        <dbReference type="ARBA" id="ARBA00023098"/>
    </source>
</evidence>
<evidence type="ECO:0000256" key="1">
    <source>
        <dbReference type="ARBA" id="ARBA00004162"/>
    </source>
</evidence>
<dbReference type="EMBL" id="CP126216">
    <property type="protein sequence ID" value="WIA18579.1"/>
    <property type="molecule type" value="Genomic_DNA"/>
</dbReference>
<evidence type="ECO:0000256" key="12">
    <source>
        <dbReference type="ARBA" id="ARBA00025707"/>
    </source>
</evidence>
<keyword evidence="14" id="KW-1185">Reference proteome</keyword>
<evidence type="ECO:0000313" key="14">
    <source>
        <dbReference type="Proteomes" id="UP001244341"/>
    </source>
</evidence>
<keyword evidence="10" id="KW-0594">Phospholipid biosynthesis</keyword>
<evidence type="ECO:0000313" key="13">
    <source>
        <dbReference type="EMBL" id="WIA18579.1"/>
    </source>
</evidence>
<evidence type="ECO:0000256" key="7">
    <source>
        <dbReference type="ARBA" id="ARBA00022989"/>
    </source>
</evidence>